<keyword evidence="4 7" id="KW-0812">Transmembrane</keyword>
<proteinExistence type="inferred from homology"/>
<dbReference type="PANTHER" id="PTHR30576">
    <property type="entry name" value="COLANIC BIOSYNTHESIS UDP-GLUCOSE LIPID CARRIER TRANSFERASE"/>
    <property type="match status" value="1"/>
</dbReference>
<feature type="transmembrane region" description="Helical" evidence="7">
    <location>
        <begin position="45"/>
        <end position="65"/>
    </location>
</feature>
<comment type="subcellular location">
    <subcellularLocation>
        <location evidence="1">Membrane</location>
        <topology evidence="1">Multi-pass membrane protein</topology>
    </subcellularLocation>
</comment>
<gene>
    <name evidence="9" type="ORF">A2933_02330</name>
</gene>
<dbReference type="InterPro" id="IPR017475">
    <property type="entry name" value="EPS_sugar_tfrase"/>
</dbReference>
<feature type="transmembrane region" description="Helical" evidence="7">
    <location>
        <begin position="85"/>
        <end position="103"/>
    </location>
</feature>
<evidence type="ECO:0000256" key="4">
    <source>
        <dbReference type="ARBA" id="ARBA00022692"/>
    </source>
</evidence>
<evidence type="ECO:0000256" key="5">
    <source>
        <dbReference type="ARBA" id="ARBA00022989"/>
    </source>
</evidence>
<keyword evidence="5 7" id="KW-1133">Transmembrane helix</keyword>
<evidence type="ECO:0000256" key="1">
    <source>
        <dbReference type="ARBA" id="ARBA00004141"/>
    </source>
</evidence>
<evidence type="ECO:0000313" key="9">
    <source>
        <dbReference type="EMBL" id="OGI91791.1"/>
    </source>
</evidence>
<protein>
    <recommendedName>
        <fullName evidence="8">Bacterial sugar transferase domain-containing protein</fullName>
    </recommendedName>
</protein>
<evidence type="ECO:0000259" key="8">
    <source>
        <dbReference type="Pfam" id="PF02397"/>
    </source>
</evidence>
<evidence type="ECO:0000256" key="7">
    <source>
        <dbReference type="SAM" id="Phobius"/>
    </source>
</evidence>
<feature type="transmembrane region" description="Helical" evidence="7">
    <location>
        <begin position="9"/>
        <end position="33"/>
    </location>
</feature>
<feature type="transmembrane region" description="Helical" evidence="7">
    <location>
        <begin position="264"/>
        <end position="288"/>
    </location>
</feature>
<feature type="transmembrane region" description="Helical" evidence="7">
    <location>
        <begin position="109"/>
        <end position="126"/>
    </location>
</feature>
<dbReference type="NCBIfam" id="TIGR03025">
    <property type="entry name" value="EPS_sugtrans"/>
    <property type="match status" value="1"/>
</dbReference>
<accession>A0A1F6XCX9</accession>
<dbReference type="GO" id="GO:0016020">
    <property type="term" value="C:membrane"/>
    <property type="evidence" value="ECO:0007669"/>
    <property type="project" value="UniProtKB-SubCell"/>
</dbReference>
<evidence type="ECO:0000256" key="3">
    <source>
        <dbReference type="ARBA" id="ARBA00022679"/>
    </source>
</evidence>
<dbReference type="InterPro" id="IPR003362">
    <property type="entry name" value="Bact_transf"/>
</dbReference>
<name>A0A1F6XCX9_9BACT</name>
<comment type="similarity">
    <text evidence="2">Belongs to the bacterial sugar transferase family.</text>
</comment>
<keyword evidence="3" id="KW-0808">Transferase</keyword>
<dbReference type="PANTHER" id="PTHR30576:SF0">
    <property type="entry name" value="UNDECAPRENYL-PHOSPHATE N-ACETYLGALACTOSAMINYL 1-PHOSPHATE TRANSFERASE-RELATED"/>
    <property type="match status" value="1"/>
</dbReference>
<dbReference type="EMBL" id="MFVH01000022">
    <property type="protein sequence ID" value="OGI91791.1"/>
    <property type="molecule type" value="Genomic_DNA"/>
</dbReference>
<evidence type="ECO:0000256" key="2">
    <source>
        <dbReference type="ARBA" id="ARBA00006464"/>
    </source>
</evidence>
<keyword evidence="6 7" id="KW-0472">Membrane</keyword>
<dbReference type="AlphaFoldDB" id="A0A1F6XCX9"/>
<feature type="domain" description="Bacterial sugar transferase" evidence="8">
    <location>
        <begin position="262"/>
        <end position="445"/>
    </location>
</feature>
<evidence type="ECO:0000313" key="10">
    <source>
        <dbReference type="Proteomes" id="UP000179381"/>
    </source>
</evidence>
<dbReference type="GO" id="GO:0016780">
    <property type="term" value="F:phosphotransferase activity, for other substituted phosphate groups"/>
    <property type="evidence" value="ECO:0007669"/>
    <property type="project" value="TreeGrafter"/>
</dbReference>
<comment type="caution">
    <text evidence="9">The sequence shown here is derived from an EMBL/GenBank/DDBJ whole genome shotgun (WGS) entry which is preliminary data.</text>
</comment>
<evidence type="ECO:0000256" key="6">
    <source>
        <dbReference type="ARBA" id="ARBA00023136"/>
    </source>
</evidence>
<sequence>MSLLNRKEFLILLLGDLCFFAVALWLSLVIRGLEIPSAYFLQAHLLPFGLLFVLWILVFYIAGLYERHTVVLQSKLPSLIANTQLVNSALATAFFYLIPFLGITPKTTLFIYLLVSFVLILFWRVYGYHFVTGRGRPNNAILIGSGSEMKELLEEINNNPIYNLKFVSSVDLSRADEKGFWDEVLSHVYAEDVSIMVIDLAHKNVEPILPHLYNLIFSKISFIDMHKIYEDIFNRVPLSLLKYDWFLENISTQPRGGYDILKRLMDIVISIPLLVVPIITFPFVLLAVKLEDGGPIFTSQNRIGRNNHPIRILKFRTMLFNDNGDWRNKGMVNKVTKVGNFLRKTRLDEFPQLWNVLLSDISLIGPRPEFPEAVKHYTDEIPYYGIRHLIKPGLSGWAQIYQERHPHHGLDALETANKLSYDLYYIKNRSFLLDVKIALRTMETLTSIAGR</sequence>
<organism evidence="9 10">
    <name type="scientific">Candidatus Nomurabacteria bacterium RIFCSPLOWO2_01_FULL_46_18</name>
    <dbReference type="NCBI Taxonomy" id="1801783"/>
    <lineage>
        <taxon>Bacteria</taxon>
        <taxon>Candidatus Nomuraibacteriota</taxon>
    </lineage>
</organism>
<reference evidence="9 10" key="1">
    <citation type="journal article" date="2016" name="Nat. Commun.">
        <title>Thousands of microbial genomes shed light on interconnected biogeochemical processes in an aquifer system.</title>
        <authorList>
            <person name="Anantharaman K."/>
            <person name="Brown C.T."/>
            <person name="Hug L.A."/>
            <person name="Sharon I."/>
            <person name="Castelle C.J."/>
            <person name="Probst A.J."/>
            <person name="Thomas B.C."/>
            <person name="Singh A."/>
            <person name="Wilkins M.J."/>
            <person name="Karaoz U."/>
            <person name="Brodie E.L."/>
            <person name="Williams K.H."/>
            <person name="Hubbard S.S."/>
            <person name="Banfield J.F."/>
        </authorList>
    </citation>
    <scope>NUCLEOTIDE SEQUENCE [LARGE SCALE GENOMIC DNA]</scope>
</reference>
<dbReference type="Proteomes" id="UP000179381">
    <property type="component" value="Unassembled WGS sequence"/>
</dbReference>
<dbReference type="Pfam" id="PF02397">
    <property type="entry name" value="Bac_transf"/>
    <property type="match status" value="1"/>
</dbReference>